<dbReference type="EMBL" id="JAADZU010000009">
    <property type="protein sequence ID" value="NDK88812.1"/>
    <property type="molecule type" value="Genomic_DNA"/>
</dbReference>
<dbReference type="RefSeq" id="WP_020793638.1">
    <property type="nucleotide sequence ID" value="NZ_JAADZU010000009.1"/>
</dbReference>
<dbReference type="Gene3D" id="2.60.120.10">
    <property type="entry name" value="Jelly Rolls"/>
    <property type="match status" value="1"/>
</dbReference>
<proteinExistence type="predicted"/>
<gene>
    <name evidence="1" type="ORF">GYA93_04350</name>
</gene>
<comment type="caution">
    <text evidence="1">The sequence shown here is derived from an EMBL/GenBank/DDBJ whole genome shotgun (WGS) entry which is preliminary data.</text>
</comment>
<name>A0A7K3LKM8_9ACTN</name>
<protein>
    <submittedName>
        <fullName evidence="1">LuxR family transcriptional regulator</fullName>
    </submittedName>
</protein>
<sequence>MESSNLPTVVDELITTAHRGHNGRAAQTLHGGSQQRLRQTVIALTAGTELAEHEAPAEATLQVLRGHVTLTAGVRTWQGTDGDLVTIPDERHGLSAQQDSAVLLTVITG</sequence>
<dbReference type="PANTHER" id="PTHR37694">
    <property type="entry name" value="SLR8022 PROTEIN"/>
    <property type="match status" value="1"/>
</dbReference>
<reference evidence="1 2" key="1">
    <citation type="submission" date="2020-01" db="EMBL/GenBank/DDBJ databases">
        <title>Investigation of new actinobacteria for the biodesulphurisation of diesel fuel.</title>
        <authorList>
            <person name="Athi Narayanan S.M."/>
        </authorList>
    </citation>
    <scope>NUCLEOTIDE SEQUENCE [LARGE SCALE GENOMIC DNA]</scope>
    <source>
        <strain evidence="1 2">213E</strain>
    </source>
</reference>
<evidence type="ECO:0000313" key="1">
    <source>
        <dbReference type="EMBL" id="NDK88812.1"/>
    </source>
</evidence>
<organism evidence="1 2">
    <name type="scientific">Gordonia desulfuricans</name>
    <dbReference type="NCBI Taxonomy" id="89051"/>
    <lineage>
        <taxon>Bacteria</taxon>
        <taxon>Bacillati</taxon>
        <taxon>Actinomycetota</taxon>
        <taxon>Actinomycetes</taxon>
        <taxon>Mycobacteriales</taxon>
        <taxon>Gordoniaceae</taxon>
        <taxon>Gordonia</taxon>
    </lineage>
</organism>
<accession>A0A7K3LKM8</accession>
<dbReference type="SUPFAM" id="SSF51182">
    <property type="entry name" value="RmlC-like cupins"/>
    <property type="match status" value="1"/>
</dbReference>
<keyword evidence="2" id="KW-1185">Reference proteome</keyword>
<dbReference type="InterPro" id="IPR011051">
    <property type="entry name" value="RmlC_Cupin_sf"/>
</dbReference>
<dbReference type="Proteomes" id="UP000466307">
    <property type="component" value="Unassembled WGS sequence"/>
</dbReference>
<dbReference type="CDD" id="cd02230">
    <property type="entry name" value="cupin_HP0902-like"/>
    <property type="match status" value="1"/>
</dbReference>
<evidence type="ECO:0000313" key="2">
    <source>
        <dbReference type="Proteomes" id="UP000466307"/>
    </source>
</evidence>
<dbReference type="PANTHER" id="PTHR37694:SF1">
    <property type="entry name" value="SLR8022 PROTEIN"/>
    <property type="match status" value="1"/>
</dbReference>
<dbReference type="InterPro" id="IPR014710">
    <property type="entry name" value="RmlC-like_jellyroll"/>
</dbReference>
<dbReference type="AlphaFoldDB" id="A0A7K3LKM8"/>